<protein>
    <submittedName>
        <fullName evidence="1">Uncharacterized protein</fullName>
    </submittedName>
</protein>
<evidence type="ECO:0000313" key="1">
    <source>
        <dbReference type="EMBL" id="RMN21136.1"/>
    </source>
</evidence>
<gene>
    <name evidence="1" type="ORF">ALQ64_02814</name>
</gene>
<dbReference type="RefSeq" id="WP_122378005.1">
    <property type="nucleotide sequence ID" value="NZ_RBOW01000841.1"/>
</dbReference>
<dbReference type="EMBL" id="RBOW01000841">
    <property type="protein sequence ID" value="RMN21136.1"/>
    <property type="molecule type" value="Genomic_DNA"/>
</dbReference>
<dbReference type="Proteomes" id="UP000281372">
    <property type="component" value="Unassembled WGS sequence"/>
</dbReference>
<proteinExistence type="predicted"/>
<reference evidence="1 2" key="1">
    <citation type="submission" date="2018-08" db="EMBL/GenBank/DDBJ databases">
        <title>Recombination of ecologically and evolutionarily significant loci maintains genetic cohesion in the Pseudomonas syringae species complex.</title>
        <authorList>
            <person name="Dillon M."/>
            <person name="Thakur S."/>
            <person name="Almeida R.N.D."/>
            <person name="Weir B.S."/>
            <person name="Guttman D.S."/>
        </authorList>
    </citation>
    <scope>NUCLEOTIDE SEQUENCE [LARGE SCALE GENOMIC DNA]</scope>
    <source>
        <strain evidence="1 2">ICMP 2821</strain>
    </source>
</reference>
<accession>A0A3M3KDX1</accession>
<name>A0A3M3KDX1_PSECA</name>
<organism evidence="1 2">
    <name type="scientific">Pseudomonas cannabina</name>
    <dbReference type="NCBI Taxonomy" id="86840"/>
    <lineage>
        <taxon>Bacteria</taxon>
        <taxon>Pseudomonadati</taxon>
        <taxon>Pseudomonadota</taxon>
        <taxon>Gammaproteobacteria</taxon>
        <taxon>Pseudomonadales</taxon>
        <taxon>Pseudomonadaceae</taxon>
        <taxon>Pseudomonas</taxon>
    </lineage>
</organism>
<comment type="caution">
    <text evidence="1">The sequence shown here is derived from an EMBL/GenBank/DDBJ whole genome shotgun (WGS) entry which is preliminary data.</text>
</comment>
<evidence type="ECO:0000313" key="2">
    <source>
        <dbReference type="Proteomes" id="UP000281372"/>
    </source>
</evidence>
<sequence>MTKAKSYISTQVYQLPDDEAARTRFLNGVKALAEESKATWVAGSVHNEIDYADLLGTELANHVGEMAVEEIRLNFERNANS</sequence>
<dbReference type="AlphaFoldDB" id="A0A3M3KDX1"/>